<dbReference type="Proteomes" id="UP001139011">
    <property type="component" value="Unassembled WGS sequence"/>
</dbReference>
<sequence length="60" mass="6386">MKNRIIENRSSAKTFLQTTGSLLFIAGILGYSGKLSMPAYLSYSAAGIGILLTIASAFKK</sequence>
<reference evidence="2" key="1">
    <citation type="submission" date="2021-09" db="EMBL/GenBank/DDBJ databases">
        <title>Genome analysis of Fictibacillus sp. KIGAM418 isolated from marine sediment.</title>
        <authorList>
            <person name="Seo M.-J."/>
            <person name="Cho E.-S."/>
            <person name="Hwang C.Y."/>
        </authorList>
    </citation>
    <scope>NUCLEOTIDE SEQUENCE</scope>
    <source>
        <strain evidence="2">KIGAM418</strain>
    </source>
</reference>
<feature type="transmembrane region" description="Helical" evidence="1">
    <location>
        <begin position="12"/>
        <end position="33"/>
    </location>
</feature>
<keyword evidence="1" id="KW-0472">Membrane</keyword>
<gene>
    <name evidence="2" type="ORF">LCY76_08330</name>
</gene>
<keyword evidence="1" id="KW-1133">Transmembrane helix</keyword>
<keyword evidence="1" id="KW-0812">Transmembrane</keyword>
<protein>
    <submittedName>
        <fullName evidence="2">Uncharacterized protein</fullName>
    </submittedName>
</protein>
<evidence type="ECO:0000313" key="3">
    <source>
        <dbReference type="Proteomes" id="UP001139011"/>
    </source>
</evidence>
<evidence type="ECO:0000256" key="1">
    <source>
        <dbReference type="SAM" id="Phobius"/>
    </source>
</evidence>
<dbReference type="EMBL" id="JAIWJX010000002">
    <property type="protein sequence ID" value="MCK6256599.1"/>
    <property type="molecule type" value="Genomic_DNA"/>
</dbReference>
<evidence type="ECO:0000313" key="2">
    <source>
        <dbReference type="EMBL" id="MCK6256599.1"/>
    </source>
</evidence>
<dbReference type="RefSeq" id="WP_248252246.1">
    <property type="nucleotide sequence ID" value="NZ_JAIWJX010000002.1"/>
</dbReference>
<accession>A0A9X2BC57</accession>
<organism evidence="2 3">
    <name type="scientific">Fictibacillus marinisediminis</name>
    <dbReference type="NCBI Taxonomy" id="2878389"/>
    <lineage>
        <taxon>Bacteria</taxon>
        <taxon>Bacillati</taxon>
        <taxon>Bacillota</taxon>
        <taxon>Bacilli</taxon>
        <taxon>Bacillales</taxon>
        <taxon>Fictibacillaceae</taxon>
        <taxon>Fictibacillus</taxon>
    </lineage>
</organism>
<feature type="transmembrane region" description="Helical" evidence="1">
    <location>
        <begin position="39"/>
        <end position="58"/>
    </location>
</feature>
<keyword evidence="3" id="KW-1185">Reference proteome</keyword>
<dbReference type="AlphaFoldDB" id="A0A9X2BC57"/>
<comment type="caution">
    <text evidence="2">The sequence shown here is derived from an EMBL/GenBank/DDBJ whole genome shotgun (WGS) entry which is preliminary data.</text>
</comment>
<name>A0A9X2BC57_9BACL</name>
<proteinExistence type="predicted"/>